<protein>
    <submittedName>
        <fullName evidence="1">Uncharacterized protein</fullName>
    </submittedName>
</protein>
<organism evidence="1 2">
    <name type="scientific">Glossina austeni</name>
    <name type="common">Savannah tsetse fly</name>
    <dbReference type="NCBI Taxonomy" id="7395"/>
    <lineage>
        <taxon>Eukaryota</taxon>
        <taxon>Metazoa</taxon>
        <taxon>Ecdysozoa</taxon>
        <taxon>Arthropoda</taxon>
        <taxon>Hexapoda</taxon>
        <taxon>Insecta</taxon>
        <taxon>Pterygota</taxon>
        <taxon>Neoptera</taxon>
        <taxon>Endopterygota</taxon>
        <taxon>Diptera</taxon>
        <taxon>Brachycera</taxon>
        <taxon>Muscomorpha</taxon>
        <taxon>Hippoboscoidea</taxon>
        <taxon>Glossinidae</taxon>
        <taxon>Glossina</taxon>
    </lineage>
</organism>
<dbReference type="VEuPathDB" id="VectorBase:GAUT014951"/>
<keyword evidence="2" id="KW-1185">Reference proteome</keyword>
<proteinExistence type="predicted"/>
<name>A0A1A9UTQ0_GLOAU</name>
<dbReference type="AlphaFoldDB" id="A0A1A9UTQ0"/>
<accession>A0A1A9UTQ0</accession>
<dbReference type="Proteomes" id="UP000078200">
    <property type="component" value="Unassembled WGS sequence"/>
</dbReference>
<sequence length="111" mass="12539">MKTRKRLPLLRANVLTGASEREFATMTMSIMMIMMIMMVMMNEASEAESQRKVIVEAKNQFIETRGGRQGHNSRSRICASICIFDKYLCGGGFTSHWGVRTAELQAEEGEN</sequence>
<reference evidence="1" key="1">
    <citation type="submission" date="2020-05" db="UniProtKB">
        <authorList>
            <consortium name="EnsemblMetazoa"/>
        </authorList>
    </citation>
    <scope>IDENTIFICATION</scope>
    <source>
        <strain evidence="1">TTRI</strain>
    </source>
</reference>
<evidence type="ECO:0000313" key="1">
    <source>
        <dbReference type="EnsemblMetazoa" id="GAUT014951-PA"/>
    </source>
</evidence>
<evidence type="ECO:0000313" key="2">
    <source>
        <dbReference type="Proteomes" id="UP000078200"/>
    </source>
</evidence>
<dbReference type="EnsemblMetazoa" id="GAUT014951-RA">
    <property type="protein sequence ID" value="GAUT014951-PA"/>
    <property type="gene ID" value="GAUT014951"/>
</dbReference>